<dbReference type="AlphaFoldDB" id="A0A1I3HXP8"/>
<gene>
    <name evidence="1" type="ORF">SAMN05216258_106230</name>
</gene>
<dbReference type="EMBL" id="FOQH01000006">
    <property type="protein sequence ID" value="SFI40515.1"/>
    <property type="molecule type" value="Genomic_DNA"/>
</dbReference>
<organism evidence="1 2">
    <name type="scientific">Albimonas pacifica</name>
    <dbReference type="NCBI Taxonomy" id="1114924"/>
    <lineage>
        <taxon>Bacteria</taxon>
        <taxon>Pseudomonadati</taxon>
        <taxon>Pseudomonadota</taxon>
        <taxon>Alphaproteobacteria</taxon>
        <taxon>Rhodobacterales</taxon>
        <taxon>Paracoccaceae</taxon>
        <taxon>Albimonas</taxon>
    </lineage>
</organism>
<sequence>MYAHRFDAYDRFDRETAAQMRREELSGRRDAARRLRGDARALLAGRPDVDAPPTAGETGLMGALRSFGRAWLDCGAALH</sequence>
<dbReference type="RefSeq" id="WP_092860618.1">
    <property type="nucleotide sequence ID" value="NZ_FOQH01000006.1"/>
</dbReference>
<dbReference type="STRING" id="1114924.SAMN05216258_106230"/>
<reference evidence="1 2" key="1">
    <citation type="submission" date="2016-10" db="EMBL/GenBank/DDBJ databases">
        <authorList>
            <person name="de Groot N.N."/>
        </authorList>
    </citation>
    <scope>NUCLEOTIDE SEQUENCE [LARGE SCALE GENOMIC DNA]</scope>
    <source>
        <strain evidence="1 2">CGMCC 1.11030</strain>
    </source>
</reference>
<keyword evidence="2" id="KW-1185">Reference proteome</keyword>
<evidence type="ECO:0000313" key="1">
    <source>
        <dbReference type="EMBL" id="SFI40515.1"/>
    </source>
</evidence>
<name>A0A1I3HXP8_9RHOB</name>
<evidence type="ECO:0000313" key="2">
    <source>
        <dbReference type="Proteomes" id="UP000199377"/>
    </source>
</evidence>
<protein>
    <submittedName>
        <fullName evidence="1">Uncharacterized protein</fullName>
    </submittedName>
</protein>
<proteinExistence type="predicted"/>
<dbReference type="Proteomes" id="UP000199377">
    <property type="component" value="Unassembled WGS sequence"/>
</dbReference>
<accession>A0A1I3HXP8</accession>